<gene>
    <name evidence="2" type="ORF">IAC10_00955</name>
</gene>
<dbReference type="Proteomes" id="UP000823928">
    <property type="component" value="Unassembled WGS sequence"/>
</dbReference>
<accession>A0A9D1EXE5</accession>
<organism evidence="2 3">
    <name type="scientific">Candidatus Scatousia excrementigallinarum</name>
    <dbReference type="NCBI Taxonomy" id="2840935"/>
    <lineage>
        <taxon>Bacteria</taxon>
        <taxon>Candidatus Scatousia</taxon>
    </lineage>
</organism>
<name>A0A9D1EXE5_9BACT</name>
<protein>
    <submittedName>
        <fullName evidence="2">Uncharacterized protein</fullName>
    </submittedName>
</protein>
<feature type="region of interest" description="Disordered" evidence="1">
    <location>
        <begin position="1"/>
        <end position="25"/>
    </location>
</feature>
<evidence type="ECO:0000313" key="2">
    <source>
        <dbReference type="EMBL" id="HIS35187.1"/>
    </source>
</evidence>
<evidence type="ECO:0000313" key="3">
    <source>
        <dbReference type="Proteomes" id="UP000823928"/>
    </source>
</evidence>
<feature type="compositionally biased region" description="Polar residues" evidence="1">
    <location>
        <begin position="1"/>
        <end position="12"/>
    </location>
</feature>
<evidence type="ECO:0000256" key="1">
    <source>
        <dbReference type="SAM" id="MobiDB-lite"/>
    </source>
</evidence>
<dbReference type="EMBL" id="DVIU01000021">
    <property type="protein sequence ID" value="HIS35187.1"/>
    <property type="molecule type" value="Genomic_DNA"/>
</dbReference>
<sequence length="93" mass="10713">MAGNTQNETSGNGQFGALTRKRKGNKRSTAGFNIEDYCYLDKRDRRMRFNNSRDPIYYVFDCVENRPITTLAKEFVKDSFKDIVNFVSTVVAN</sequence>
<comment type="caution">
    <text evidence="2">The sequence shown here is derived from an EMBL/GenBank/DDBJ whole genome shotgun (WGS) entry which is preliminary data.</text>
</comment>
<proteinExistence type="predicted"/>
<dbReference type="AlphaFoldDB" id="A0A9D1EXE5"/>
<reference evidence="2" key="1">
    <citation type="submission" date="2020-10" db="EMBL/GenBank/DDBJ databases">
        <authorList>
            <person name="Gilroy R."/>
        </authorList>
    </citation>
    <scope>NUCLEOTIDE SEQUENCE</scope>
    <source>
        <strain evidence="2">6276</strain>
    </source>
</reference>
<reference evidence="2" key="2">
    <citation type="journal article" date="2021" name="PeerJ">
        <title>Extensive microbial diversity within the chicken gut microbiome revealed by metagenomics and culture.</title>
        <authorList>
            <person name="Gilroy R."/>
            <person name="Ravi A."/>
            <person name="Getino M."/>
            <person name="Pursley I."/>
            <person name="Horton D.L."/>
            <person name="Alikhan N.F."/>
            <person name="Baker D."/>
            <person name="Gharbi K."/>
            <person name="Hall N."/>
            <person name="Watson M."/>
            <person name="Adriaenssens E.M."/>
            <person name="Foster-Nyarko E."/>
            <person name="Jarju S."/>
            <person name="Secka A."/>
            <person name="Antonio M."/>
            <person name="Oren A."/>
            <person name="Chaudhuri R.R."/>
            <person name="La Ragione R."/>
            <person name="Hildebrand F."/>
            <person name="Pallen M.J."/>
        </authorList>
    </citation>
    <scope>NUCLEOTIDE SEQUENCE</scope>
    <source>
        <strain evidence="2">6276</strain>
    </source>
</reference>